<evidence type="ECO:0000313" key="2">
    <source>
        <dbReference type="EMBL" id="OOC53118.1"/>
    </source>
</evidence>
<dbReference type="Proteomes" id="UP000189004">
    <property type="component" value="Unassembled WGS sequence"/>
</dbReference>
<gene>
    <name evidence="2" type="ORF">NOSIN_04195</name>
</gene>
<dbReference type="AlphaFoldDB" id="A0A1V3BXE5"/>
<dbReference type="PANTHER" id="PTHR43591">
    <property type="entry name" value="METHYLTRANSFERASE"/>
    <property type="match status" value="1"/>
</dbReference>
<dbReference type="OrthoDB" id="9777638at2"/>
<dbReference type="CDD" id="cd02440">
    <property type="entry name" value="AdoMet_MTases"/>
    <property type="match status" value="1"/>
</dbReference>
<reference evidence="3" key="1">
    <citation type="submission" date="2016-08" db="EMBL/GenBank/DDBJ databases">
        <authorList>
            <person name="Tokovenko B."/>
            <person name="Kalinowski J."/>
        </authorList>
    </citation>
    <scope>NUCLEOTIDE SEQUENCE [LARGE SCALE GENOMIC DNA]</scope>
    <source>
        <strain evidence="3">UTMC102</strain>
    </source>
</reference>
<accession>A0A1V3BXE5</accession>
<dbReference type="PANTHER" id="PTHR43591:SF24">
    <property type="entry name" value="2-METHOXY-6-POLYPRENYL-1,4-BENZOQUINOL METHYLASE, MITOCHONDRIAL"/>
    <property type="match status" value="1"/>
</dbReference>
<dbReference type="InterPro" id="IPR013216">
    <property type="entry name" value="Methyltransf_11"/>
</dbReference>
<dbReference type="GO" id="GO:0008757">
    <property type="term" value="F:S-adenosylmethionine-dependent methyltransferase activity"/>
    <property type="evidence" value="ECO:0007669"/>
    <property type="project" value="InterPro"/>
</dbReference>
<evidence type="ECO:0000313" key="3">
    <source>
        <dbReference type="Proteomes" id="UP000189004"/>
    </source>
</evidence>
<dbReference type="RefSeq" id="WP_077689474.1">
    <property type="nucleotide sequence ID" value="NZ_MCOK01000001.1"/>
</dbReference>
<keyword evidence="3" id="KW-1185">Reference proteome</keyword>
<dbReference type="SUPFAM" id="SSF53335">
    <property type="entry name" value="S-adenosyl-L-methionine-dependent methyltransferases"/>
    <property type="match status" value="1"/>
</dbReference>
<dbReference type="Pfam" id="PF08241">
    <property type="entry name" value="Methyltransf_11"/>
    <property type="match status" value="1"/>
</dbReference>
<sequence>MAHSAADLFDSVADVYDESVPFFATFARRLTAWAGPPPGARLLDLGGGRGAVSLAVAEALGPSCAILAVDVSPRMVDALAALPVPGLRARAMDAAALDLPDRSRDAVLSGFLLHILPDPGAALREAARVLRPGGTLAFSVPGPSADGGWWSRYGEVLDEFGSAHTLDAPAGMGGGTSPSWEELAERSGLRYTRTAATEAEFPLDGPRAHWDWLLSHGNRWLHDALEEPHRRALEQRVLRTLDEHHPTRGHSLIAGAVLHEMTRP</sequence>
<evidence type="ECO:0000259" key="1">
    <source>
        <dbReference type="Pfam" id="PF08241"/>
    </source>
</evidence>
<dbReference type="EMBL" id="MCOK01000001">
    <property type="protein sequence ID" value="OOC53118.1"/>
    <property type="molecule type" value="Genomic_DNA"/>
</dbReference>
<protein>
    <recommendedName>
        <fullName evidence="1">Methyltransferase type 11 domain-containing protein</fullName>
    </recommendedName>
</protein>
<name>A0A1V3BXE5_9ACTN</name>
<organism evidence="2 3">
    <name type="scientific">Nocardiopsis sinuspersici</name>
    <dbReference type="NCBI Taxonomy" id="501010"/>
    <lineage>
        <taxon>Bacteria</taxon>
        <taxon>Bacillati</taxon>
        <taxon>Actinomycetota</taxon>
        <taxon>Actinomycetes</taxon>
        <taxon>Streptosporangiales</taxon>
        <taxon>Nocardiopsidaceae</taxon>
        <taxon>Nocardiopsis</taxon>
    </lineage>
</organism>
<dbReference type="Gene3D" id="3.40.50.150">
    <property type="entry name" value="Vaccinia Virus protein VP39"/>
    <property type="match status" value="1"/>
</dbReference>
<comment type="caution">
    <text evidence="2">The sequence shown here is derived from an EMBL/GenBank/DDBJ whole genome shotgun (WGS) entry which is preliminary data.</text>
</comment>
<feature type="domain" description="Methyltransferase type 11" evidence="1">
    <location>
        <begin position="43"/>
        <end position="138"/>
    </location>
</feature>
<dbReference type="InterPro" id="IPR029063">
    <property type="entry name" value="SAM-dependent_MTases_sf"/>
</dbReference>
<proteinExistence type="predicted"/>
<dbReference type="STRING" id="501010.NOSIN_04195"/>